<organism evidence="3 4">
    <name type="scientific">Streptomyces boluensis</name>
    <dbReference type="NCBI Taxonomy" id="1775135"/>
    <lineage>
        <taxon>Bacteria</taxon>
        <taxon>Bacillati</taxon>
        <taxon>Actinomycetota</taxon>
        <taxon>Actinomycetes</taxon>
        <taxon>Kitasatosporales</taxon>
        <taxon>Streptomycetaceae</taxon>
        <taxon>Streptomyces</taxon>
    </lineage>
</organism>
<feature type="transmembrane region" description="Helical" evidence="2">
    <location>
        <begin position="80"/>
        <end position="102"/>
    </location>
</feature>
<name>A0A964XJE1_9ACTN</name>
<keyword evidence="4" id="KW-1185">Reference proteome</keyword>
<feature type="transmembrane region" description="Helical" evidence="2">
    <location>
        <begin position="214"/>
        <end position="233"/>
    </location>
</feature>
<sequence>MHDDYDAHCLGPAPGPRGPHRFRVGRPAGPSHQDFRRTTVAQHLKVAEPETPPAAAGPPAPARAAASAGSPARAWWRRPWVVPLAVVVLGFLSYVLPPYLGLDPKASLIPIRADAPAHYPMLVAHIGTGSIALLTVCLQLWPWLRRQRPAVHRWSGRVYVFVGVLPSAVLSFLITPLSPAPSIGTTLGGILWVITTGMGFWRAVQGRYLAHRRWMLYSFAFAINIVWGRVFFYVLELLGVTNQTIISQVVGTAPWLGWVINLFLVQWWLNRTADRKLKDLV</sequence>
<feature type="transmembrane region" description="Helical" evidence="2">
    <location>
        <begin position="122"/>
        <end position="144"/>
    </location>
</feature>
<dbReference type="AlphaFoldDB" id="A0A964XJE1"/>
<keyword evidence="2" id="KW-0812">Transmembrane</keyword>
<evidence type="ECO:0000313" key="3">
    <source>
        <dbReference type="EMBL" id="NBE49956.1"/>
    </source>
</evidence>
<dbReference type="InterPro" id="IPR018750">
    <property type="entry name" value="DUF2306_membrane"/>
</dbReference>
<dbReference type="Proteomes" id="UP000598297">
    <property type="component" value="Unassembled WGS sequence"/>
</dbReference>
<dbReference type="OrthoDB" id="4698148at2"/>
<feature type="transmembrane region" description="Helical" evidence="2">
    <location>
        <begin position="183"/>
        <end position="202"/>
    </location>
</feature>
<feature type="transmembrane region" description="Helical" evidence="2">
    <location>
        <begin position="156"/>
        <end position="177"/>
    </location>
</feature>
<dbReference type="EMBL" id="JAAAHS010000002">
    <property type="protein sequence ID" value="NBE49956.1"/>
    <property type="molecule type" value="Genomic_DNA"/>
</dbReference>
<accession>A0A964XJE1</accession>
<feature type="region of interest" description="Disordered" evidence="1">
    <location>
        <begin position="1"/>
        <end position="33"/>
    </location>
</feature>
<comment type="caution">
    <text evidence="3">The sequence shown here is derived from an EMBL/GenBank/DDBJ whole genome shotgun (WGS) entry which is preliminary data.</text>
</comment>
<feature type="transmembrane region" description="Helical" evidence="2">
    <location>
        <begin position="245"/>
        <end position="269"/>
    </location>
</feature>
<keyword evidence="2" id="KW-0472">Membrane</keyword>
<evidence type="ECO:0000256" key="1">
    <source>
        <dbReference type="SAM" id="MobiDB-lite"/>
    </source>
</evidence>
<keyword evidence="2" id="KW-1133">Transmembrane helix</keyword>
<dbReference type="Pfam" id="PF10067">
    <property type="entry name" value="DUF2306"/>
    <property type="match status" value="1"/>
</dbReference>
<evidence type="ECO:0000313" key="4">
    <source>
        <dbReference type="Proteomes" id="UP000598297"/>
    </source>
</evidence>
<proteinExistence type="predicted"/>
<gene>
    <name evidence="3" type="ORF">GUY60_00635</name>
</gene>
<reference evidence="3" key="1">
    <citation type="submission" date="2020-01" db="EMBL/GenBank/DDBJ databases">
        <title>Whole-genome analyses of novel actinobacteria.</title>
        <authorList>
            <person name="Sahin N."/>
        </authorList>
    </citation>
    <scope>NUCLEOTIDE SEQUENCE</scope>
    <source>
        <strain evidence="3">YC537</strain>
    </source>
</reference>
<evidence type="ECO:0000256" key="2">
    <source>
        <dbReference type="SAM" id="Phobius"/>
    </source>
</evidence>
<protein>
    <submittedName>
        <fullName evidence="3">DUF2306 domain-containing protein</fullName>
    </submittedName>
</protein>